<reference evidence="1 2" key="1">
    <citation type="submission" date="2022-07" db="EMBL/GenBank/DDBJ databases">
        <title>Mucilaginibacter sp. JC4.</title>
        <authorList>
            <person name="Le V."/>
            <person name="Ko S.-R."/>
            <person name="Ahn C.-Y."/>
            <person name="Oh H.-M."/>
        </authorList>
    </citation>
    <scope>NUCLEOTIDE SEQUENCE [LARGE SCALE GENOMIC DNA]</scope>
    <source>
        <strain evidence="1 2">JC4</strain>
    </source>
</reference>
<dbReference type="EMBL" id="JANHOH010000011">
    <property type="protein sequence ID" value="MCQ6961072.1"/>
    <property type="molecule type" value="Genomic_DNA"/>
</dbReference>
<dbReference type="RefSeq" id="WP_256541239.1">
    <property type="nucleotide sequence ID" value="NZ_JANHOH010000011.1"/>
</dbReference>
<dbReference type="InterPro" id="IPR023393">
    <property type="entry name" value="START-like_dom_sf"/>
</dbReference>
<proteinExistence type="predicted"/>
<evidence type="ECO:0000313" key="1">
    <source>
        <dbReference type="EMBL" id="MCQ6961072.1"/>
    </source>
</evidence>
<evidence type="ECO:0000313" key="2">
    <source>
        <dbReference type="Proteomes" id="UP001204376"/>
    </source>
</evidence>
<dbReference type="Gene3D" id="3.30.530.20">
    <property type="match status" value="1"/>
</dbReference>
<dbReference type="Proteomes" id="UP001204376">
    <property type="component" value="Unassembled WGS sequence"/>
</dbReference>
<accession>A0ABT1T9H5</accession>
<dbReference type="CDD" id="cd07812">
    <property type="entry name" value="SRPBCC"/>
    <property type="match status" value="1"/>
</dbReference>
<sequence>MKTKSQTMLIHSTPEKVFAQMDDFSKTGMHMNESSTMMMGSKLTLEQLSSNPTGLGARYRWYGKMMGMIIDLSETVTKWQPPRFKEWETIGEAKIIIISWYRMWFEITAAENGTHVKLSISYLPPRQWFYKILSFFFASLYCNWCLGNMLTDTKKNLENKE</sequence>
<dbReference type="SUPFAM" id="SSF55961">
    <property type="entry name" value="Bet v1-like"/>
    <property type="match status" value="1"/>
</dbReference>
<gene>
    <name evidence="1" type="ORF">NPE20_24065</name>
</gene>
<name>A0ABT1T9H5_9SPHI</name>
<comment type="caution">
    <text evidence="1">The sequence shown here is derived from an EMBL/GenBank/DDBJ whole genome shotgun (WGS) entry which is preliminary data.</text>
</comment>
<keyword evidence="2" id="KW-1185">Reference proteome</keyword>
<organism evidence="1 2">
    <name type="scientific">Mucilaginibacter aquariorum</name>
    <dbReference type="NCBI Taxonomy" id="2967225"/>
    <lineage>
        <taxon>Bacteria</taxon>
        <taxon>Pseudomonadati</taxon>
        <taxon>Bacteroidota</taxon>
        <taxon>Sphingobacteriia</taxon>
        <taxon>Sphingobacteriales</taxon>
        <taxon>Sphingobacteriaceae</taxon>
        <taxon>Mucilaginibacter</taxon>
    </lineage>
</organism>
<protein>
    <submittedName>
        <fullName evidence="1">SRPBCC family protein</fullName>
    </submittedName>
</protein>